<sequence>MQTDRSSRVVCDAYARYGARVGVRVRMVINLYTFPMSSREPSRRARLRLGKLRGESAPRAARPSTAAAAAAAFVRYSNKKTFRLSCSAVEDLIIYIP</sequence>
<organism evidence="1 2">
    <name type="scientific">Eumeta variegata</name>
    <name type="common">Bagworm moth</name>
    <name type="synonym">Eumeta japonica</name>
    <dbReference type="NCBI Taxonomy" id="151549"/>
    <lineage>
        <taxon>Eukaryota</taxon>
        <taxon>Metazoa</taxon>
        <taxon>Ecdysozoa</taxon>
        <taxon>Arthropoda</taxon>
        <taxon>Hexapoda</taxon>
        <taxon>Insecta</taxon>
        <taxon>Pterygota</taxon>
        <taxon>Neoptera</taxon>
        <taxon>Endopterygota</taxon>
        <taxon>Lepidoptera</taxon>
        <taxon>Glossata</taxon>
        <taxon>Ditrysia</taxon>
        <taxon>Tineoidea</taxon>
        <taxon>Psychidae</taxon>
        <taxon>Oiketicinae</taxon>
        <taxon>Eumeta</taxon>
    </lineage>
</organism>
<dbReference type="Proteomes" id="UP000299102">
    <property type="component" value="Unassembled WGS sequence"/>
</dbReference>
<keyword evidence="2" id="KW-1185">Reference proteome</keyword>
<evidence type="ECO:0000313" key="1">
    <source>
        <dbReference type="EMBL" id="GBP70292.1"/>
    </source>
</evidence>
<proteinExistence type="predicted"/>
<dbReference type="AlphaFoldDB" id="A0A4C1Y620"/>
<comment type="caution">
    <text evidence="1">The sequence shown here is derived from an EMBL/GenBank/DDBJ whole genome shotgun (WGS) entry which is preliminary data.</text>
</comment>
<protein>
    <submittedName>
        <fullName evidence="1">Uncharacterized protein</fullName>
    </submittedName>
</protein>
<evidence type="ECO:0000313" key="2">
    <source>
        <dbReference type="Proteomes" id="UP000299102"/>
    </source>
</evidence>
<dbReference type="EMBL" id="BGZK01001069">
    <property type="protein sequence ID" value="GBP70292.1"/>
    <property type="molecule type" value="Genomic_DNA"/>
</dbReference>
<accession>A0A4C1Y620</accession>
<reference evidence="1 2" key="1">
    <citation type="journal article" date="2019" name="Commun. Biol.">
        <title>The bagworm genome reveals a unique fibroin gene that provides high tensile strength.</title>
        <authorList>
            <person name="Kono N."/>
            <person name="Nakamura H."/>
            <person name="Ohtoshi R."/>
            <person name="Tomita M."/>
            <person name="Numata K."/>
            <person name="Arakawa K."/>
        </authorList>
    </citation>
    <scope>NUCLEOTIDE SEQUENCE [LARGE SCALE GENOMIC DNA]</scope>
</reference>
<gene>
    <name evidence="1" type="ORF">EVAR_52311_1</name>
</gene>
<name>A0A4C1Y620_EUMVA</name>